<evidence type="ECO:0000313" key="1">
    <source>
        <dbReference type="EMBL" id="AHF17823.1"/>
    </source>
</evidence>
<dbReference type="EMBL" id="CP007035">
    <property type="protein sequence ID" value="AHF17823.1"/>
    <property type="molecule type" value="Genomic_DNA"/>
</dbReference>
<dbReference type="Proteomes" id="UP000003586">
    <property type="component" value="Chromosome"/>
</dbReference>
<evidence type="ECO:0000313" key="2">
    <source>
        <dbReference type="Proteomes" id="UP000003586"/>
    </source>
</evidence>
<name>W0F7P0_9BACT</name>
<proteinExistence type="predicted"/>
<reference evidence="1 2" key="1">
    <citation type="submission" date="2013-12" db="EMBL/GenBank/DDBJ databases">
        <authorList>
            <consortium name="DOE Joint Genome Institute"/>
            <person name="Eisen J."/>
            <person name="Huntemann M."/>
            <person name="Han J."/>
            <person name="Chen A."/>
            <person name="Kyrpides N."/>
            <person name="Mavromatis K."/>
            <person name="Markowitz V."/>
            <person name="Palaniappan K."/>
            <person name="Ivanova N."/>
            <person name="Schaumberg A."/>
            <person name="Pati A."/>
            <person name="Liolios K."/>
            <person name="Nordberg H.P."/>
            <person name="Cantor M.N."/>
            <person name="Hua S.X."/>
            <person name="Woyke T."/>
        </authorList>
    </citation>
    <scope>NUCLEOTIDE SEQUENCE [LARGE SCALE GENOMIC DNA]</scope>
    <source>
        <strain evidence="2">DSM 19437</strain>
    </source>
</reference>
<protein>
    <submittedName>
        <fullName evidence="1">Uncharacterized protein</fullName>
    </submittedName>
</protein>
<dbReference type="KEGG" id="nso:NIASO_14775"/>
<accession>W0F7P0</accession>
<dbReference type="HOGENOM" id="CLU_2634481_0_0_10"/>
<gene>
    <name evidence="1" type="ORF">NIASO_14775</name>
</gene>
<organism evidence="1 2">
    <name type="scientific">Niabella soli DSM 19437</name>
    <dbReference type="NCBI Taxonomy" id="929713"/>
    <lineage>
        <taxon>Bacteria</taxon>
        <taxon>Pseudomonadati</taxon>
        <taxon>Bacteroidota</taxon>
        <taxon>Chitinophagia</taxon>
        <taxon>Chitinophagales</taxon>
        <taxon>Chitinophagaceae</taxon>
        <taxon>Niabella</taxon>
    </lineage>
</organism>
<dbReference type="AlphaFoldDB" id="W0F7P0"/>
<keyword evidence="2" id="KW-1185">Reference proteome</keyword>
<sequence length="77" mass="9166">MRKKNISKWLLYPYAKVSGYYNILIGNTFSRLRAERESGQSPAEARAETLPFLYCWYRNQDLNQSKKPVKMRPQIHN</sequence>